<accession>A0A9W9YA67</accession>
<gene>
    <name evidence="14" type="ORF">OS493_025042</name>
</gene>
<dbReference type="FunFam" id="3.30.710.10:FF:000002">
    <property type="entry name" value="Potassium voltage-gated channel subfamily C member 2"/>
    <property type="match status" value="1"/>
</dbReference>
<keyword evidence="6" id="KW-0851">Voltage-gated channel</keyword>
<dbReference type="SMART" id="SM00225">
    <property type="entry name" value="BTB"/>
    <property type="match status" value="1"/>
</dbReference>
<feature type="transmembrane region" description="Helical" evidence="12">
    <location>
        <begin position="281"/>
        <end position="299"/>
    </location>
</feature>
<dbReference type="InterPro" id="IPR011333">
    <property type="entry name" value="SKP1/BTB/POZ_sf"/>
</dbReference>
<evidence type="ECO:0000256" key="4">
    <source>
        <dbReference type="ARBA" id="ARBA00022692"/>
    </source>
</evidence>
<dbReference type="GO" id="GO:0005251">
    <property type="term" value="F:delayed rectifier potassium channel activity"/>
    <property type="evidence" value="ECO:0007669"/>
    <property type="project" value="TreeGrafter"/>
</dbReference>
<dbReference type="InterPro" id="IPR003968">
    <property type="entry name" value="K_chnl_volt-dep_Kv"/>
</dbReference>
<feature type="transmembrane region" description="Helical" evidence="12">
    <location>
        <begin position="405"/>
        <end position="435"/>
    </location>
</feature>
<dbReference type="PANTHER" id="PTHR11537:SF252">
    <property type="entry name" value="POTASSIUM VOLTAGE-GATED CHANNEL PROTEIN SHAW"/>
    <property type="match status" value="1"/>
</dbReference>
<dbReference type="Proteomes" id="UP001163046">
    <property type="component" value="Unassembled WGS sequence"/>
</dbReference>
<keyword evidence="5" id="KW-0631">Potassium channel</keyword>
<dbReference type="InterPro" id="IPR003131">
    <property type="entry name" value="T1-type_BTB"/>
</dbReference>
<keyword evidence="9" id="KW-0406">Ion transport</keyword>
<feature type="transmembrane region" description="Helical" evidence="12">
    <location>
        <begin position="248"/>
        <end position="269"/>
    </location>
</feature>
<evidence type="ECO:0000256" key="6">
    <source>
        <dbReference type="ARBA" id="ARBA00022882"/>
    </source>
</evidence>
<evidence type="ECO:0000259" key="13">
    <source>
        <dbReference type="SMART" id="SM00225"/>
    </source>
</evidence>
<dbReference type="GO" id="GO:0051260">
    <property type="term" value="P:protein homooligomerization"/>
    <property type="evidence" value="ECO:0007669"/>
    <property type="project" value="InterPro"/>
</dbReference>
<evidence type="ECO:0000313" key="14">
    <source>
        <dbReference type="EMBL" id="KAJ7328169.1"/>
    </source>
</evidence>
<dbReference type="PRINTS" id="PR00169">
    <property type="entry name" value="KCHANNEL"/>
</dbReference>
<dbReference type="FunFam" id="1.10.287.70:FF:000028">
    <property type="entry name" value="potassium voltage-gated channel subfamily D member 3"/>
    <property type="match status" value="1"/>
</dbReference>
<dbReference type="InterPro" id="IPR003974">
    <property type="entry name" value="K_chnl_volt-dep_Kv3"/>
</dbReference>
<keyword evidence="4 12" id="KW-0812">Transmembrane</keyword>
<keyword evidence="8 12" id="KW-1133">Transmembrane helix</keyword>
<evidence type="ECO:0000256" key="1">
    <source>
        <dbReference type="ARBA" id="ARBA00004141"/>
    </source>
</evidence>
<evidence type="ECO:0000256" key="9">
    <source>
        <dbReference type="ARBA" id="ARBA00023065"/>
    </source>
</evidence>
<dbReference type="InterPro" id="IPR005821">
    <property type="entry name" value="Ion_trans_dom"/>
</dbReference>
<dbReference type="InterPro" id="IPR000210">
    <property type="entry name" value="BTB/POZ_dom"/>
</dbReference>
<evidence type="ECO:0000313" key="15">
    <source>
        <dbReference type="Proteomes" id="UP001163046"/>
    </source>
</evidence>
<dbReference type="Gene3D" id="1.10.287.70">
    <property type="match status" value="1"/>
</dbReference>
<dbReference type="EMBL" id="MU827797">
    <property type="protein sequence ID" value="KAJ7328169.1"/>
    <property type="molecule type" value="Genomic_DNA"/>
</dbReference>
<keyword evidence="2" id="KW-0813">Transport</keyword>
<dbReference type="SUPFAM" id="SSF81324">
    <property type="entry name" value="Voltage-gated potassium channels"/>
    <property type="match status" value="1"/>
</dbReference>
<dbReference type="SUPFAM" id="SSF54695">
    <property type="entry name" value="POZ domain"/>
    <property type="match status" value="1"/>
</dbReference>
<dbReference type="PRINTS" id="PR01491">
    <property type="entry name" value="KVCHANNEL"/>
</dbReference>
<evidence type="ECO:0000256" key="12">
    <source>
        <dbReference type="SAM" id="Phobius"/>
    </source>
</evidence>
<dbReference type="GO" id="GO:0001508">
    <property type="term" value="P:action potential"/>
    <property type="evidence" value="ECO:0007669"/>
    <property type="project" value="TreeGrafter"/>
</dbReference>
<comment type="subcellular location">
    <subcellularLocation>
        <location evidence="1">Membrane</location>
        <topology evidence="1">Multi-pass membrane protein</topology>
    </subcellularLocation>
</comment>
<feature type="transmembrane region" description="Helical" evidence="12">
    <location>
        <begin position="184"/>
        <end position="205"/>
    </location>
</feature>
<dbReference type="Gene3D" id="1.20.120.350">
    <property type="entry name" value="Voltage-gated potassium channels. Chain C"/>
    <property type="match status" value="1"/>
</dbReference>
<dbReference type="InterPro" id="IPR028325">
    <property type="entry name" value="VG_K_chnl"/>
</dbReference>
<evidence type="ECO:0000256" key="8">
    <source>
        <dbReference type="ARBA" id="ARBA00022989"/>
    </source>
</evidence>
<keyword evidence="10 12" id="KW-0472">Membrane</keyword>
<comment type="caution">
    <text evidence="14">The sequence shown here is derived from an EMBL/GenBank/DDBJ whole genome shotgun (WGS) entry which is preliminary data.</text>
</comment>
<evidence type="ECO:0000256" key="5">
    <source>
        <dbReference type="ARBA" id="ARBA00022826"/>
    </source>
</evidence>
<organism evidence="14 15">
    <name type="scientific">Desmophyllum pertusum</name>
    <dbReference type="NCBI Taxonomy" id="174260"/>
    <lineage>
        <taxon>Eukaryota</taxon>
        <taxon>Metazoa</taxon>
        <taxon>Cnidaria</taxon>
        <taxon>Anthozoa</taxon>
        <taxon>Hexacorallia</taxon>
        <taxon>Scleractinia</taxon>
        <taxon>Caryophylliina</taxon>
        <taxon>Caryophylliidae</taxon>
        <taxon>Desmophyllum</taxon>
    </lineage>
</organism>
<protein>
    <recommendedName>
        <fullName evidence="13">BTB domain-containing protein</fullName>
    </recommendedName>
</protein>
<proteinExistence type="predicted"/>
<keyword evidence="7" id="KW-0630">Potassium</keyword>
<sequence>MSPLEVRDTNKLETLGPKIEIRDRVVLNVGGKLFEPYISTLRNIPDIPLARILDNRAKLDYDPEVGEYFFDRHPGVFAQVLNYLQTGKLHCPRNICGPLFEQELAYWGLDEQQMESCCWPNYTKHRDAQANLQALDFRPKYENAADERPRERFYNDPNLSWWERNQPIVWEILDDPYSSSTAKVFAWVSLAFIVTSIFTICLWTVEYFKGVREVTVTRNVTHSTNTTLGNYTTKTTTELVGSQTPMDVLTIIDSVCTGWFTLEFLLRLVFCPSKFQFAKQLQNWIDLLVIIPLYLLLVFERTTLIEVLNTTRVVRIFRFFKLLYDLQILGKTLKASRHQLGLLLVILLIPVVIFSSLTLYTEKQWGTDKSKSQFHSLPNAAWWGVITMTTVGYGDIVPASLAGKIIGGIASICGIIILSTSASVIGSTFSLYYNLAQAQLRIPRKERNFEVDYQSLQTVLACRTSQTDSTVISNNSDSGYQRSPNRLQICDRNSFVFDSNAPQLPKSPCACQVSQDPPIPLMQVPPPRLPVALNRKASIRRDSILV</sequence>
<dbReference type="InterPro" id="IPR027359">
    <property type="entry name" value="Volt_channel_dom_sf"/>
</dbReference>
<dbReference type="PRINTS" id="PR01498">
    <property type="entry name" value="SHAWCHANNEL"/>
</dbReference>
<dbReference type="OrthoDB" id="415460at2759"/>
<evidence type="ECO:0000256" key="3">
    <source>
        <dbReference type="ARBA" id="ARBA00022538"/>
    </source>
</evidence>
<dbReference type="AlphaFoldDB" id="A0A9W9YA67"/>
<dbReference type="Pfam" id="PF00520">
    <property type="entry name" value="Ion_trans"/>
    <property type="match status" value="1"/>
</dbReference>
<dbReference type="Pfam" id="PF02214">
    <property type="entry name" value="BTB_2"/>
    <property type="match status" value="1"/>
</dbReference>
<keyword evidence="11" id="KW-0407">Ion channel</keyword>
<dbReference type="Gene3D" id="3.30.710.10">
    <property type="entry name" value="Potassium Channel Kv1.1, Chain A"/>
    <property type="match status" value="1"/>
</dbReference>
<keyword evidence="15" id="KW-1185">Reference proteome</keyword>
<evidence type="ECO:0000256" key="10">
    <source>
        <dbReference type="ARBA" id="ARBA00023136"/>
    </source>
</evidence>
<dbReference type="PANTHER" id="PTHR11537">
    <property type="entry name" value="VOLTAGE-GATED POTASSIUM CHANNEL"/>
    <property type="match status" value="1"/>
</dbReference>
<keyword evidence="3" id="KW-0633">Potassium transport</keyword>
<feature type="transmembrane region" description="Helical" evidence="12">
    <location>
        <begin position="340"/>
        <end position="360"/>
    </location>
</feature>
<reference evidence="14" key="1">
    <citation type="submission" date="2023-01" db="EMBL/GenBank/DDBJ databases">
        <title>Genome assembly of the deep-sea coral Lophelia pertusa.</title>
        <authorList>
            <person name="Herrera S."/>
            <person name="Cordes E."/>
        </authorList>
    </citation>
    <scope>NUCLEOTIDE SEQUENCE</scope>
    <source>
        <strain evidence="14">USNM1676648</strain>
        <tissue evidence="14">Polyp</tissue>
    </source>
</reference>
<feature type="transmembrane region" description="Helical" evidence="12">
    <location>
        <begin position="380"/>
        <end position="399"/>
    </location>
</feature>
<evidence type="ECO:0000256" key="7">
    <source>
        <dbReference type="ARBA" id="ARBA00022958"/>
    </source>
</evidence>
<dbReference type="GO" id="GO:0008076">
    <property type="term" value="C:voltage-gated potassium channel complex"/>
    <property type="evidence" value="ECO:0007669"/>
    <property type="project" value="InterPro"/>
</dbReference>
<evidence type="ECO:0000256" key="11">
    <source>
        <dbReference type="ARBA" id="ARBA00023303"/>
    </source>
</evidence>
<evidence type="ECO:0000256" key="2">
    <source>
        <dbReference type="ARBA" id="ARBA00022448"/>
    </source>
</evidence>
<dbReference type="FunFam" id="1.20.120.350:FF:000117">
    <property type="entry name" value="Predicted protein"/>
    <property type="match status" value="1"/>
</dbReference>
<name>A0A9W9YA67_9CNID</name>
<feature type="domain" description="BTB" evidence="13">
    <location>
        <begin position="23"/>
        <end position="125"/>
    </location>
</feature>